<sequence>MRGLLAAVALAFLAAAPAAMAQSAAIIQQARATGQTASGPPGADEGMGAWPKIQFETIATLEYGSVQPDSGPNRGPDARLWFDSTFLAQISDELSVDGLFQFKPRQPLSASDPNGNLFINQAPARREGGKMKELYVRYGDYRVGKFVQDFGRAYALLPGFQAQDLVAESEQGYEPTEMIGVERIHVFKDEDGGWRQLSVSAFMVDRTFLHESFPYNEGIIHYKDGGVGNTRWPENVMVTWDVLNKPVGHWAHMNYQASVIRWGKTYGGQRGEVWTTLGADLSMPVHGSVDDTLRGRYSQVRLYVEAARRDNFEGMPGRARDFLSASAQYMDGPWILDLTTTQRWTTDRIDPLQKDELYAASIGYTLPSRTVVSLSAAQETVAGRSGAYLGLVLTQTLTTCSTCLARASYY</sequence>
<evidence type="ECO:0000313" key="2">
    <source>
        <dbReference type="EMBL" id="RAK61296.1"/>
    </source>
</evidence>
<feature type="signal peptide" evidence="1">
    <location>
        <begin position="1"/>
        <end position="21"/>
    </location>
</feature>
<reference evidence="3" key="1">
    <citation type="submission" date="2018-05" db="EMBL/GenBank/DDBJ databases">
        <authorList>
            <person name="Li X."/>
        </authorList>
    </citation>
    <scope>NUCLEOTIDE SEQUENCE [LARGE SCALE GENOMIC DNA]</scope>
    <source>
        <strain evidence="3">HKS-05</strain>
    </source>
</reference>
<organism evidence="2 3">
    <name type="scientific">Phenylobacterium hankyongense</name>
    <dbReference type="NCBI Taxonomy" id="1813876"/>
    <lineage>
        <taxon>Bacteria</taxon>
        <taxon>Pseudomonadati</taxon>
        <taxon>Pseudomonadota</taxon>
        <taxon>Alphaproteobacteria</taxon>
        <taxon>Caulobacterales</taxon>
        <taxon>Caulobacteraceae</taxon>
        <taxon>Phenylobacterium</taxon>
    </lineage>
</organism>
<evidence type="ECO:0000256" key="1">
    <source>
        <dbReference type="SAM" id="SignalP"/>
    </source>
</evidence>
<comment type="caution">
    <text evidence="2">The sequence shown here is derived from an EMBL/GenBank/DDBJ whole genome shotgun (WGS) entry which is preliminary data.</text>
</comment>
<dbReference type="EMBL" id="QFYP01000001">
    <property type="protein sequence ID" value="RAK61296.1"/>
    <property type="molecule type" value="Genomic_DNA"/>
</dbReference>
<evidence type="ECO:0008006" key="4">
    <source>
        <dbReference type="Google" id="ProtNLM"/>
    </source>
</evidence>
<proteinExistence type="predicted"/>
<dbReference type="AlphaFoldDB" id="A0A328B5T2"/>
<evidence type="ECO:0000313" key="3">
    <source>
        <dbReference type="Proteomes" id="UP000249842"/>
    </source>
</evidence>
<keyword evidence="1" id="KW-0732">Signal</keyword>
<feature type="chain" id="PRO_5016349320" description="Alginate export domain-containing protein" evidence="1">
    <location>
        <begin position="22"/>
        <end position="410"/>
    </location>
</feature>
<gene>
    <name evidence="2" type="ORF">DJ021_16555</name>
</gene>
<dbReference type="Proteomes" id="UP000249842">
    <property type="component" value="Unassembled WGS sequence"/>
</dbReference>
<name>A0A328B5T2_9CAUL</name>
<accession>A0A328B5T2</accession>
<keyword evidence="3" id="KW-1185">Reference proteome</keyword>
<protein>
    <recommendedName>
        <fullName evidence="4">Alginate export domain-containing protein</fullName>
    </recommendedName>
</protein>